<dbReference type="Proteomes" id="UP001596183">
    <property type="component" value="Unassembled WGS sequence"/>
</dbReference>
<sequence>MPQLFLNEKSCETTADPDRVNRATTEMVKAVIAVAKEDRQGTELVMRDTLMALQLAQGHPISKWIGSTPGTRDLWKLLLRMQTKWPHKNVFPEGETFSDVGHRHDGEPVPELGFAHLMDGIGISLPLEARWKADRLTLVQEQLVDDEDTGSVLTEVEVRHIADTEHVASHLPWIREKAKATLRGDLTAIRTGTELWERCADLFPHLRFLSHVEAQLRDLKQYWVHPVRKRLAEMDRAVLLWDAATQLDGPQWGSIVTPERPGRKRDHCLFTDLDGKSRYFDTHLRFTPDEGRLHFRFLKETRRVHIAHIGRKLGI</sequence>
<protein>
    <submittedName>
        <fullName evidence="1">Uncharacterized protein</fullName>
    </submittedName>
</protein>
<keyword evidence="2" id="KW-1185">Reference proteome</keyword>
<evidence type="ECO:0000313" key="2">
    <source>
        <dbReference type="Proteomes" id="UP001596183"/>
    </source>
</evidence>
<reference evidence="2" key="1">
    <citation type="journal article" date="2019" name="Int. J. Syst. Evol. Microbiol.">
        <title>The Global Catalogue of Microorganisms (GCM) 10K type strain sequencing project: providing services to taxonomists for standard genome sequencing and annotation.</title>
        <authorList>
            <consortium name="The Broad Institute Genomics Platform"/>
            <consortium name="The Broad Institute Genome Sequencing Center for Infectious Disease"/>
            <person name="Wu L."/>
            <person name="Ma J."/>
        </authorList>
    </citation>
    <scope>NUCLEOTIDE SEQUENCE [LARGE SCALE GENOMIC DNA]</scope>
    <source>
        <strain evidence="2">JCM 13852</strain>
    </source>
</reference>
<name>A0ABW0XXP5_9ACTN</name>
<evidence type="ECO:0000313" key="1">
    <source>
        <dbReference type="EMBL" id="MFC5675156.1"/>
    </source>
</evidence>
<organism evidence="1 2">
    <name type="scientific">Streptomyces incanus</name>
    <dbReference type="NCBI Taxonomy" id="887453"/>
    <lineage>
        <taxon>Bacteria</taxon>
        <taxon>Bacillati</taxon>
        <taxon>Actinomycetota</taxon>
        <taxon>Actinomycetes</taxon>
        <taxon>Kitasatosporales</taxon>
        <taxon>Streptomycetaceae</taxon>
        <taxon>Streptomyces</taxon>
    </lineage>
</organism>
<proteinExistence type="predicted"/>
<dbReference type="RefSeq" id="WP_381219693.1">
    <property type="nucleotide sequence ID" value="NZ_JBHSPC010000154.1"/>
</dbReference>
<accession>A0ABW0XXP5</accession>
<comment type="caution">
    <text evidence="1">The sequence shown here is derived from an EMBL/GenBank/DDBJ whole genome shotgun (WGS) entry which is preliminary data.</text>
</comment>
<gene>
    <name evidence="1" type="ORF">ACFP2V_35400</name>
</gene>
<dbReference type="EMBL" id="JBHSPC010000154">
    <property type="protein sequence ID" value="MFC5675156.1"/>
    <property type="molecule type" value="Genomic_DNA"/>
</dbReference>